<dbReference type="EMBL" id="BNEK01000003">
    <property type="protein sequence ID" value="GHJ28863.1"/>
    <property type="molecule type" value="Genomic_DNA"/>
</dbReference>
<comment type="caution">
    <text evidence="3">The sequence shown here is derived from an EMBL/GenBank/DDBJ whole genome shotgun (WGS) entry which is preliminary data.</text>
</comment>
<evidence type="ECO:0000313" key="3">
    <source>
        <dbReference type="EMBL" id="GHJ28863.1"/>
    </source>
</evidence>
<feature type="region of interest" description="Disordered" evidence="2">
    <location>
        <begin position="1"/>
        <end position="27"/>
    </location>
</feature>
<accession>A0ABQ3TZR6</accession>
<organism evidence="3 4">
    <name type="scientific">Streptomyces hygroscopicus</name>
    <dbReference type="NCBI Taxonomy" id="1912"/>
    <lineage>
        <taxon>Bacteria</taxon>
        <taxon>Bacillati</taxon>
        <taxon>Actinomycetota</taxon>
        <taxon>Actinomycetes</taxon>
        <taxon>Kitasatosporales</taxon>
        <taxon>Streptomycetaceae</taxon>
        <taxon>Streptomyces</taxon>
        <taxon>Streptomyces violaceusniger group</taxon>
    </lineage>
</organism>
<dbReference type="SUPFAM" id="SSF48264">
    <property type="entry name" value="Cytochrome P450"/>
    <property type="match status" value="1"/>
</dbReference>
<reference evidence="3" key="1">
    <citation type="submission" date="2024-05" db="EMBL/GenBank/DDBJ databases">
        <title>Whole genome shotgun sequence of Streptomyces hygroscopicus NBRC 113678.</title>
        <authorList>
            <person name="Komaki H."/>
            <person name="Tamura T."/>
        </authorList>
    </citation>
    <scope>NUCLEOTIDE SEQUENCE</scope>
    <source>
        <strain evidence="3">N11-34</strain>
    </source>
</reference>
<comment type="similarity">
    <text evidence="1">Belongs to the cytochrome P450 family.</text>
</comment>
<dbReference type="InterPro" id="IPR036396">
    <property type="entry name" value="Cyt_P450_sf"/>
</dbReference>
<dbReference type="Gene3D" id="1.10.630.10">
    <property type="entry name" value="Cytochrome P450"/>
    <property type="match status" value="1"/>
</dbReference>
<evidence type="ECO:0000256" key="1">
    <source>
        <dbReference type="ARBA" id="ARBA00010617"/>
    </source>
</evidence>
<feature type="compositionally biased region" description="Polar residues" evidence="2">
    <location>
        <begin position="1"/>
        <end position="16"/>
    </location>
</feature>
<dbReference type="InterPro" id="IPR002397">
    <property type="entry name" value="Cyt_P450_B"/>
</dbReference>
<gene>
    <name evidence="3" type="ORF">TPA0910_32960</name>
</gene>
<name>A0ABQ3TZR6_STRHY</name>
<dbReference type="CDD" id="cd20623">
    <property type="entry name" value="CYP_unk"/>
    <property type="match status" value="1"/>
</dbReference>
<evidence type="ECO:0000313" key="4">
    <source>
        <dbReference type="Proteomes" id="UP001054854"/>
    </source>
</evidence>
<sequence length="445" mass="48204">MTNPQDPQDVPDSQNMPGASAAPAGGGPVAPPLGCPAHAGAALLYGPEYLRNPTESYQRMRKEHGQVAPVLLESDVPAWLVLGYREVRQVITDVQTFGRDSRRWNRWDEVPSDWSLLPWVAHSPMMHFTEGDEHRRRSAAVSDALSAVDPFELRAHCERFADWLIDKFAGRGTADLVLDYVYSVPALAMGQMFGLPEERLEYMAEALTVSLLSTEDAMAAQRRAAGVVEELVRAKRESPGPDITSRFIQNSPDLTDEQLVGDLMVMMAAGMPATSYWIGNTVRLMLTDSRFAVTLAGGRRSIGEAMNEVLWADSPLQNVIGRFATRDTTLGGQRIRAGDLLVLGLAAANADPLLWPDSTAGFAGNNAHVAFTGGDYGCPTGAPELGKIISETAIEVLLDRIPDLTLAVAPEELEWADSLWYRCLVSFPVTFTPAPVAGQAASDGS</sequence>
<dbReference type="RefSeq" id="WP_236257306.1">
    <property type="nucleotide sequence ID" value="NZ_BNEK01000003.1"/>
</dbReference>
<proteinExistence type="inferred from homology"/>
<dbReference type="PRINTS" id="PR00359">
    <property type="entry name" value="BP450"/>
</dbReference>
<dbReference type="Proteomes" id="UP001054854">
    <property type="component" value="Unassembled WGS sequence"/>
</dbReference>
<evidence type="ECO:0000256" key="2">
    <source>
        <dbReference type="SAM" id="MobiDB-lite"/>
    </source>
</evidence>
<keyword evidence="4" id="KW-1185">Reference proteome</keyword>
<dbReference type="PANTHER" id="PTHR46696:SF1">
    <property type="entry name" value="CYTOCHROME P450 YJIB-RELATED"/>
    <property type="match status" value="1"/>
</dbReference>
<protein>
    <submittedName>
        <fullName evidence="3">Cytochrome P450</fullName>
    </submittedName>
</protein>
<dbReference type="PANTHER" id="PTHR46696">
    <property type="entry name" value="P450, PUTATIVE (EUROFUNG)-RELATED"/>
    <property type="match status" value="1"/>
</dbReference>